<dbReference type="EMBL" id="CAADGH010000017">
    <property type="protein sequence ID" value="VFK75202.1"/>
    <property type="molecule type" value="Genomic_DNA"/>
</dbReference>
<proteinExistence type="predicted"/>
<sequence length="249" mass="28087">MNNSTLSFWSELGEQYQAFSILSDERDWQSIIQQIAAIIASNAGATRRILDYGSGLGTTAASVRRHLYGNHGLLSSWLLYDPDDFARKASILNMPQISDELNVTVADKVSLQDNLDFVLFVHTSYYIDRFDNELDRVFSTLLARSNGQVICIAMPNTSPFFISGLNSTHIWTAEQILAIAEKKGLKSNVIKLRSRFRWLPQIGTDNMLSSLITSFVCGQRSITEKKIELAREMLIGEVDFGDWLIVIKR</sequence>
<evidence type="ECO:0000313" key="2">
    <source>
        <dbReference type="EMBL" id="VFK75202.1"/>
    </source>
</evidence>
<dbReference type="SUPFAM" id="SSF53335">
    <property type="entry name" value="S-adenosyl-L-methionine-dependent methyltransferases"/>
    <property type="match status" value="1"/>
</dbReference>
<accession>A0A450XM66</accession>
<reference evidence="1" key="1">
    <citation type="submission" date="2019-02" db="EMBL/GenBank/DDBJ databases">
        <authorList>
            <person name="Gruber-Vodicka R. H."/>
            <person name="Seah K. B. B."/>
        </authorList>
    </citation>
    <scope>NUCLEOTIDE SEQUENCE</scope>
    <source>
        <strain evidence="2">BECK_BZ198</strain>
        <strain evidence="1">BECK_BZ199</strain>
    </source>
</reference>
<evidence type="ECO:0008006" key="3">
    <source>
        <dbReference type="Google" id="ProtNLM"/>
    </source>
</evidence>
<evidence type="ECO:0000313" key="1">
    <source>
        <dbReference type="EMBL" id="VFK30402.1"/>
    </source>
</evidence>
<organism evidence="1">
    <name type="scientific">Candidatus Kentrum sp. MB</name>
    <dbReference type="NCBI Taxonomy" id="2138164"/>
    <lineage>
        <taxon>Bacteria</taxon>
        <taxon>Pseudomonadati</taxon>
        <taxon>Pseudomonadota</taxon>
        <taxon>Gammaproteobacteria</taxon>
        <taxon>Candidatus Kentrum</taxon>
    </lineage>
</organism>
<dbReference type="Gene3D" id="3.40.50.150">
    <property type="entry name" value="Vaccinia Virus protein VP39"/>
    <property type="match status" value="1"/>
</dbReference>
<protein>
    <recommendedName>
        <fullName evidence="3">Methyltransferase domain-containing protein</fullName>
    </recommendedName>
</protein>
<name>A0A450XM66_9GAMM</name>
<dbReference type="AlphaFoldDB" id="A0A450XM66"/>
<gene>
    <name evidence="2" type="ORF">BECKMB1821H_GA0114242_101735</name>
    <name evidence="1" type="ORF">BECKMB1821I_GA0114274_101535</name>
</gene>
<dbReference type="EMBL" id="CAADFQ010000015">
    <property type="protein sequence ID" value="VFK30402.1"/>
    <property type="molecule type" value="Genomic_DNA"/>
</dbReference>
<dbReference type="InterPro" id="IPR029063">
    <property type="entry name" value="SAM-dependent_MTases_sf"/>
</dbReference>